<evidence type="ECO:0000256" key="7">
    <source>
        <dbReference type="ARBA" id="ARBA00023196"/>
    </source>
</evidence>
<dbReference type="GO" id="GO:0046933">
    <property type="term" value="F:proton-transporting ATP synthase activity, rotational mechanism"/>
    <property type="evidence" value="ECO:0007669"/>
    <property type="project" value="InterPro"/>
</dbReference>
<comment type="subcellular location">
    <subcellularLocation>
        <location evidence="2">Endomembrane system</location>
        <topology evidence="2">Peripheral membrane protein</topology>
    </subcellularLocation>
</comment>
<keyword evidence="10" id="KW-1185">Reference proteome</keyword>
<dbReference type="InterPro" id="IPR036771">
    <property type="entry name" value="ATPsynth_dsu/esu_N"/>
</dbReference>
<dbReference type="Pfam" id="PF02823">
    <property type="entry name" value="ATP-synt_DE_N"/>
    <property type="match status" value="1"/>
</dbReference>
<dbReference type="InterPro" id="IPR020546">
    <property type="entry name" value="ATP_synth_F1_dsu/esu_N"/>
</dbReference>
<evidence type="ECO:0000313" key="10">
    <source>
        <dbReference type="Proteomes" id="UP000422108"/>
    </source>
</evidence>
<dbReference type="EMBL" id="AP021879">
    <property type="protein sequence ID" value="BBO92820.1"/>
    <property type="molecule type" value="Genomic_DNA"/>
</dbReference>
<protein>
    <submittedName>
        <fullName evidence="9">F0F1 ATP synthase subunit epsilon</fullName>
    </submittedName>
</protein>
<comment type="similarity">
    <text evidence="3">Belongs to the ATPase epsilon chain family.</text>
</comment>
<evidence type="ECO:0000256" key="4">
    <source>
        <dbReference type="ARBA" id="ARBA00022448"/>
    </source>
</evidence>
<dbReference type="InterPro" id="IPR001469">
    <property type="entry name" value="ATP_synth_F1_dsu/esu"/>
</dbReference>
<keyword evidence="7" id="KW-0066">ATP synthesis</keyword>
<name>A0A5K8ALW3_9BACT</name>
<evidence type="ECO:0000313" key="9">
    <source>
        <dbReference type="EMBL" id="BBO92820.1"/>
    </source>
</evidence>
<evidence type="ECO:0000256" key="5">
    <source>
        <dbReference type="ARBA" id="ARBA00023065"/>
    </source>
</evidence>
<gene>
    <name evidence="9" type="primary">atpC_2</name>
    <name evidence="9" type="ORF">DSCOOX_60000</name>
</gene>
<reference evidence="9 10" key="1">
    <citation type="submission" date="2019-11" db="EMBL/GenBank/DDBJ databases">
        <title>Comparative genomics of hydrocarbon-degrading Desulfosarcina strains.</title>
        <authorList>
            <person name="Watanabe M."/>
            <person name="Kojima H."/>
            <person name="Fukui M."/>
        </authorList>
    </citation>
    <scope>NUCLEOTIDE SEQUENCE [LARGE SCALE GENOMIC DNA]</scope>
    <source>
        <strain evidence="10">oXyS1</strain>
    </source>
</reference>
<dbReference type="CDD" id="cd12152">
    <property type="entry name" value="F1-ATPase_delta"/>
    <property type="match status" value="1"/>
</dbReference>
<organism evidence="9 10">
    <name type="scientific">Desulfosarcina ovata subsp. ovata</name>
    <dbReference type="NCBI Taxonomy" id="2752305"/>
    <lineage>
        <taxon>Bacteria</taxon>
        <taxon>Pseudomonadati</taxon>
        <taxon>Thermodesulfobacteriota</taxon>
        <taxon>Desulfobacteria</taxon>
        <taxon>Desulfobacterales</taxon>
        <taxon>Desulfosarcinaceae</taxon>
        <taxon>Desulfosarcina</taxon>
    </lineage>
</organism>
<keyword evidence="4" id="KW-0813">Transport</keyword>
<dbReference type="GO" id="GO:0012505">
    <property type="term" value="C:endomembrane system"/>
    <property type="evidence" value="ECO:0007669"/>
    <property type="project" value="UniProtKB-SubCell"/>
</dbReference>
<dbReference type="SUPFAM" id="SSF51344">
    <property type="entry name" value="Epsilon subunit of F1F0-ATP synthase N-terminal domain"/>
    <property type="match status" value="1"/>
</dbReference>
<evidence type="ECO:0000256" key="1">
    <source>
        <dbReference type="ARBA" id="ARBA00003543"/>
    </source>
</evidence>
<dbReference type="NCBIfam" id="TIGR03166">
    <property type="entry name" value="alt_F1F0_F1_eps"/>
    <property type="match status" value="1"/>
</dbReference>
<dbReference type="InterPro" id="IPR024037">
    <property type="entry name" value="Alt_ATP_synth_F1_esu"/>
</dbReference>
<keyword evidence="5" id="KW-0406">Ion transport</keyword>
<evidence type="ECO:0000256" key="6">
    <source>
        <dbReference type="ARBA" id="ARBA00023136"/>
    </source>
</evidence>
<evidence type="ECO:0000256" key="2">
    <source>
        <dbReference type="ARBA" id="ARBA00004184"/>
    </source>
</evidence>
<dbReference type="Proteomes" id="UP000422108">
    <property type="component" value="Chromosome"/>
</dbReference>
<keyword evidence="6" id="KW-0472">Membrane</keyword>
<comment type="function">
    <text evidence="1">Produces ATP from ADP in the presence of a proton gradient across the membrane.</text>
</comment>
<dbReference type="GO" id="GO:0045259">
    <property type="term" value="C:proton-transporting ATP synthase complex"/>
    <property type="evidence" value="ECO:0007669"/>
    <property type="project" value="UniProtKB-KW"/>
</dbReference>
<sequence>MKLTVFQPETVCLDESVTKVVAQGPEGAFGLRPRHLDMAAALSPGILAYWTPDGAEHFLAVNGGILVKQGETVQVATHMAVPGELGAIQAAVRRFVTDMDDRERQTRAVVARLEADFIRRFVEFGKNA</sequence>
<proteinExistence type="inferred from homology"/>
<dbReference type="Gene3D" id="2.60.15.10">
    <property type="entry name" value="F0F1 ATP synthase delta/epsilon subunit, N-terminal"/>
    <property type="match status" value="1"/>
</dbReference>
<dbReference type="AlphaFoldDB" id="A0A5K8ALW3"/>
<dbReference type="RefSeq" id="WP_155313510.1">
    <property type="nucleotide sequence ID" value="NZ_AP021879.1"/>
</dbReference>
<accession>A0A5K8ALW3</accession>
<feature type="domain" description="ATP synthase F1 complex delta/epsilon subunit N-terminal" evidence="8">
    <location>
        <begin position="1"/>
        <end position="78"/>
    </location>
</feature>
<evidence type="ECO:0000259" key="8">
    <source>
        <dbReference type="Pfam" id="PF02823"/>
    </source>
</evidence>
<evidence type="ECO:0000256" key="3">
    <source>
        <dbReference type="ARBA" id="ARBA00005712"/>
    </source>
</evidence>
<keyword evidence="7" id="KW-0139">CF(1)</keyword>